<proteinExistence type="predicted"/>
<feature type="chain" id="PRO_5008580112" evidence="1">
    <location>
        <begin position="19"/>
        <end position="675"/>
    </location>
</feature>
<gene>
    <name evidence="2" type="ORF">g.19168</name>
    <name evidence="3" type="ORF">g.19170</name>
</gene>
<dbReference type="EMBL" id="GEDC01029098">
    <property type="protein sequence ID" value="JAS08200.1"/>
    <property type="molecule type" value="Transcribed_RNA"/>
</dbReference>
<feature type="signal peptide" evidence="1">
    <location>
        <begin position="1"/>
        <end position="18"/>
    </location>
</feature>
<evidence type="ECO:0000313" key="3">
    <source>
        <dbReference type="EMBL" id="JAS35806.1"/>
    </source>
</evidence>
<sequence length="675" mass="77929">MLCLRIIIFVVINAQVNCMVSLSDIGDVISFTHEVVSDVLKTWEVLSPIVQGPDRIDLPLLKDKEKRLLTRISDVSRKVDTVDRHLQYVASATKLNLEQDIPTQVRTDIRLDALLELVSMIQSADKSFQEYINLIQGKDNSTVQLEQHTLENFAIYVVSHSPDSVQGILSRIHHYLSPDGSYTTKIFQHKGLFQLVIKALQETDSKLCHVEQSPHQVLFNLYNSLQLTQLKGYTMMEFSWMLLRLYNKGEFTVESKLMRERYMERMTNQVKSIKEALKLADQSYWKCDPKKHVEGETYVQLTRLLQGYLQNEIDMNPKQSCSENCGFYSFTKQYGCYKNEFCSKQRSCKGDIVDCQFIDSDMWVCQDDPRKSSRRYAWINYENGRTLGNKDSCYRINKVDSWWYWIFWHCSYCFCLCDDKTNSDRYFNIRQVVSNVEKNKVVVGIRFVKNNGIIHLQIQEGDMLPFASVNDSSIQWKPVDDYTIKNEGVKEGVDYLMLSYKNRAIDFDDLKAPEGYVVTGVKFRSVGSHVNLEIQASPFNFTTGQLDHTKSMWISNDNTDGNLENPRTEIKINSADNPIHSLTSSTMESKHDQYLLFTHSDIDLDVAQTTIPFIDAQTVAPQPPTLLSGIGLYYKRKQWFGGFIGPKVFTYDPSRYLQDTFPELNEAEHFNVGGK</sequence>
<dbReference type="InterPro" id="IPR032062">
    <property type="entry name" value="DUF4803"/>
</dbReference>
<accession>A0A1B6C4N6</accession>
<dbReference type="PANTHER" id="PTHR47890:SF1">
    <property type="entry name" value="LD24308P"/>
    <property type="match status" value="1"/>
</dbReference>
<reference evidence="2" key="1">
    <citation type="submission" date="2015-12" db="EMBL/GenBank/DDBJ databases">
        <title>De novo transcriptome assembly of four potential Pierce s Disease insect vectors from Arizona vineyards.</title>
        <authorList>
            <person name="Tassone E.E."/>
        </authorList>
    </citation>
    <scope>NUCLEOTIDE SEQUENCE</scope>
</reference>
<dbReference type="AlphaFoldDB" id="A0A1B6C4N6"/>
<dbReference type="PANTHER" id="PTHR47890">
    <property type="entry name" value="LD24308P"/>
    <property type="match status" value="1"/>
</dbReference>
<dbReference type="EMBL" id="GEDC01001492">
    <property type="protein sequence ID" value="JAS35806.1"/>
    <property type="molecule type" value="Transcribed_RNA"/>
</dbReference>
<name>A0A1B6C4N6_9HEMI</name>
<organism evidence="2">
    <name type="scientific">Clastoptera arizonana</name>
    <name type="common">Arizona spittle bug</name>
    <dbReference type="NCBI Taxonomy" id="38151"/>
    <lineage>
        <taxon>Eukaryota</taxon>
        <taxon>Metazoa</taxon>
        <taxon>Ecdysozoa</taxon>
        <taxon>Arthropoda</taxon>
        <taxon>Hexapoda</taxon>
        <taxon>Insecta</taxon>
        <taxon>Pterygota</taxon>
        <taxon>Neoptera</taxon>
        <taxon>Paraneoptera</taxon>
        <taxon>Hemiptera</taxon>
        <taxon>Auchenorrhyncha</taxon>
        <taxon>Cercopoidea</taxon>
        <taxon>Clastopteridae</taxon>
        <taxon>Clastoptera</taxon>
    </lineage>
</organism>
<keyword evidence="1" id="KW-0732">Signal</keyword>
<dbReference type="Pfam" id="PF16061">
    <property type="entry name" value="DUF4803"/>
    <property type="match status" value="1"/>
</dbReference>
<protein>
    <submittedName>
        <fullName evidence="2">Uncharacterized protein</fullName>
    </submittedName>
</protein>
<evidence type="ECO:0000256" key="1">
    <source>
        <dbReference type="SAM" id="SignalP"/>
    </source>
</evidence>
<evidence type="ECO:0000313" key="2">
    <source>
        <dbReference type="EMBL" id="JAS08200.1"/>
    </source>
</evidence>